<organism evidence="3 4">
    <name type="scientific">Mycena metata</name>
    <dbReference type="NCBI Taxonomy" id="1033252"/>
    <lineage>
        <taxon>Eukaryota</taxon>
        <taxon>Fungi</taxon>
        <taxon>Dikarya</taxon>
        <taxon>Basidiomycota</taxon>
        <taxon>Agaricomycotina</taxon>
        <taxon>Agaricomycetes</taxon>
        <taxon>Agaricomycetidae</taxon>
        <taxon>Agaricales</taxon>
        <taxon>Marasmiineae</taxon>
        <taxon>Mycenaceae</taxon>
        <taxon>Mycena</taxon>
    </lineage>
</organism>
<sequence length="353" mass="38736">MSAEHPPFPEDVPIHPLFVIDYELIKAGNKHEIERLWTAGTTLGFWYLKNHGVDEEVNAMFDVGAQTVALPFEEKMKYEQGDEGMPFGCGYKAAGANVVDASGTKDTTQFINIATDDALAWPVQARRSYPSTVNAHMVSTILPFVEKSLAVNSTLIDVFDAKLGLPTGTLSKLHPKREFSGSTTRCIYSPPILDRQATAINAHTDFGSLSFLHNRLGGLQVLVPGTEEWQYVKPLPGHAICNLGDAMVIFSGGILRSNLHRVVNPPGAQGSLDRYSLVYFMLPADSVVLRALTDESLLIADAVTHAPDPKRFKPGVTALEWLTRRVKNRRAANQKGLKVWLDRGGTEHTTSDS</sequence>
<dbReference type="Pfam" id="PF14226">
    <property type="entry name" value="DIOX_N"/>
    <property type="match status" value="1"/>
</dbReference>
<keyword evidence="1" id="KW-0479">Metal-binding</keyword>
<feature type="domain" description="Fe2OG dioxygenase" evidence="2">
    <location>
        <begin position="180"/>
        <end position="283"/>
    </location>
</feature>
<dbReference type="Proteomes" id="UP001215598">
    <property type="component" value="Unassembled WGS sequence"/>
</dbReference>
<dbReference type="InterPro" id="IPR027443">
    <property type="entry name" value="IPNS-like_sf"/>
</dbReference>
<comment type="caution">
    <text evidence="3">The sequence shown here is derived from an EMBL/GenBank/DDBJ whole genome shotgun (WGS) entry which is preliminary data.</text>
</comment>
<name>A0AAD7MR39_9AGAR</name>
<evidence type="ECO:0000313" key="4">
    <source>
        <dbReference type="Proteomes" id="UP001215598"/>
    </source>
</evidence>
<dbReference type="PANTHER" id="PTHR47990">
    <property type="entry name" value="2-OXOGLUTARATE (2OG) AND FE(II)-DEPENDENT OXYGENASE SUPERFAMILY PROTEIN-RELATED"/>
    <property type="match status" value="1"/>
</dbReference>
<proteinExistence type="inferred from homology"/>
<accession>A0AAD7MR39</accession>
<dbReference type="Gene3D" id="2.60.120.330">
    <property type="entry name" value="B-lactam Antibiotic, Isopenicillin N Synthase, Chain"/>
    <property type="match status" value="1"/>
</dbReference>
<dbReference type="InterPro" id="IPR005123">
    <property type="entry name" value="Oxoglu/Fe-dep_dioxygenase_dom"/>
</dbReference>
<dbReference type="PROSITE" id="PS51471">
    <property type="entry name" value="FE2OG_OXY"/>
    <property type="match status" value="1"/>
</dbReference>
<dbReference type="InterPro" id="IPR044861">
    <property type="entry name" value="IPNS-like_FE2OG_OXY"/>
</dbReference>
<dbReference type="Pfam" id="PF03171">
    <property type="entry name" value="2OG-FeII_Oxy"/>
    <property type="match status" value="1"/>
</dbReference>
<dbReference type="EMBL" id="JARKIB010000181">
    <property type="protein sequence ID" value="KAJ7727202.1"/>
    <property type="molecule type" value="Genomic_DNA"/>
</dbReference>
<evidence type="ECO:0000313" key="3">
    <source>
        <dbReference type="EMBL" id="KAJ7727202.1"/>
    </source>
</evidence>
<dbReference type="GO" id="GO:0046872">
    <property type="term" value="F:metal ion binding"/>
    <property type="evidence" value="ECO:0007669"/>
    <property type="project" value="UniProtKB-KW"/>
</dbReference>
<evidence type="ECO:0000259" key="2">
    <source>
        <dbReference type="PROSITE" id="PS51471"/>
    </source>
</evidence>
<protein>
    <submittedName>
        <fullName evidence="3">Clavaminate synthase-like protein</fullName>
    </submittedName>
</protein>
<dbReference type="SUPFAM" id="SSF51197">
    <property type="entry name" value="Clavaminate synthase-like"/>
    <property type="match status" value="1"/>
</dbReference>
<gene>
    <name evidence="3" type="ORF">B0H16DRAFT_1591005</name>
</gene>
<reference evidence="3" key="1">
    <citation type="submission" date="2023-03" db="EMBL/GenBank/DDBJ databases">
        <title>Massive genome expansion in bonnet fungi (Mycena s.s.) driven by repeated elements and novel gene families across ecological guilds.</title>
        <authorList>
            <consortium name="Lawrence Berkeley National Laboratory"/>
            <person name="Harder C.B."/>
            <person name="Miyauchi S."/>
            <person name="Viragh M."/>
            <person name="Kuo A."/>
            <person name="Thoen E."/>
            <person name="Andreopoulos B."/>
            <person name="Lu D."/>
            <person name="Skrede I."/>
            <person name="Drula E."/>
            <person name="Henrissat B."/>
            <person name="Morin E."/>
            <person name="Kohler A."/>
            <person name="Barry K."/>
            <person name="LaButti K."/>
            <person name="Morin E."/>
            <person name="Salamov A."/>
            <person name="Lipzen A."/>
            <person name="Mereny Z."/>
            <person name="Hegedus B."/>
            <person name="Baldrian P."/>
            <person name="Stursova M."/>
            <person name="Weitz H."/>
            <person name="Taylor A."/>
            <person name="Grigoriev I.V."/>
            <person name="Nagy L.G."/>
            <person name="Martin F."/>
            <person name="Kauserud H."/>
        </authorList>
    </citation>
    <scope>NUCLEOTIDE SEQUENCE</scope>
    <source>
        <strain evidence="3">CBHHK182m</strain>
    </source>
</reference>
<comment type="similarity">
    <text evidence="1">Belongs to the iron/ascorbate-dependent oxidoreductase family.</text>
</comment>
<keyword evidence="1" id="KW-0560">Oxidoreductase</keyword>
<evidence type="ECO:0000256" key="1">
    <source>
        <dbReference type="RuleBase" id="RU003682"/>
    </source>
</evidence>
<dbReference type="InterPro" id="IPR050231">
    <property type="entry name" value="Iron_ascorbate_oxido_reductase"/>
</dbReference>
<keyword evidence="4" id="KW-1185">Reference proteome</keyword>
<dbReference type="GO" id="GO:0016491">
    <property type="term" value="F:oxidoreductase activity"/>
    <property type="evidence" value="ECO:0007669"/>
    <property type="project" value="UniProtKB-KW"/>
</dbReference>
<keyword evidence="1" id="KW-0408">Iron</keyword>
<dbReference type="AlphaFoldDB" id="A0AAD7MR39"/>
<dbReference type="InterPro" id="IPR026992">
    <property type="entry name" value="DIOX_N"/>
</dbReference>